<dbReference type="SUPFAM" id="SSF159659">
    <property type="entry name" value="Cgl1923-like"/>
    <property type="match status" value="1"/>
</dbReference>
<accession>A0ABR6BQB2</accession>
<name>A0ABR6BQB2_9PSEU</name>
<dbReference type="PIRSF" id="PIRSF028754">
    <property type="entry name" value="UCP028754"/>
    <property type="match status" value="1"/>
</dbReference>
<gene>
    <name evidence="1" type="ORF">BC739_006107</name>
</gene>
<dbReference type="EMBL" id="JACJID010000004">
    <property type="protein sequence ID" value="MBA8928890.1"/>
    <property type="molecule type" value="Genomic_DNA"/>
</dbReference>
<comment type="caution">
    <text evidence="1">The sequence shown here is derived from an EMBL/GenBank/DDBJ whole genome shotgun (WGS) entry which is preliminary data.</text>
</comment>
<reference evidence="1 2" key="1">
    <citation type="submission" date="2020-08" db="EMBL/GenBank/DDBJ databases">
        <title>Genomic Encyclopedia of Archaeal and Bacterial Type Strains, Phase II (KMG-II): from individual species to whole genera.</title>
        <authorList>
            <person name="Goeker M."/>
        </authorList>
    </citation>
    <scope>NUCLEOTIDE SEQUENCE [LARGE SCALE GENOMIC DNA]</scope>
    <source>
        <strain evidence="1 2">DSM 43850</strain>
    </source>
</reference>
<keyword evidence="2" id="KW-1185">Reference proteome</keyword>
<dbReference type="RefSeq" id="WP_025356066.1">
    <property type="nucleotide sequence ID" value="NZ_BAAABQ010000016.1"/>
</dbReference>
<dbReference type="Gene3D" id="3.40.50.10900">
    <property type="entry name" value="PAC-like subunit"/>
    <property type="match status" value="1"/>
</dbReference>
<organism evidence="1 2">
    <name type="scientific">Kutzneria viridogrisea</name>
    <dbReference type="NCBI Taxonomy" id="47990"/>
    <lineage>
        <taxon>Bacteria</taxon>
        <taxon>Bacillati</taxon>
        <taxon>Actinomycetota</taxon>
        <taxon>Actinomycetes</taxon>
        <taxon>Pseudonocardiales</taxon>
        <taxon>Pseudonocardiaceae</taxon>
        <taxon>Kutzneria</taxon>
    </lineage>
</organism>
<dbReference type="InterPro" id="IPR019151">
    <property type="entry name" value="Proteasome_assmbl_chaperone_2"/>
</dbReference>
<dbReference type="Proteomes" id="UP000517916">
    <property type="component" value="Unassembled WGS sequence"/>
</dbReference>
<sequence>MGRDPEELYYEVEPGVPELDGAVLLHHFDGFMDAGMAGKLVVEHLLERLEHRVVARFDVDRLIDYRSRRPLMTYATDHWADYQTPELVVHLLHDLAGSPFLLLTGPEPDHEWELVVQAVRNLMDRWGVRMATSFHGIPMGVPHTRSLGVTAHGTRPELIGRHEQMPNRLQVPGSFAALLEFRLGEAGRDASGYAAHVPHYLAQTAYHAAALRLLAALGQGTGLDLPEQALREAAKRTDVEIDRQVEGSEEVADVVRALERQYDTFAEAAQRESLLTEDMELPTAEELGTEFERFLAEQSGTEG</sequence>
<evidence type="ECO:0000313" key="2">
    <source>
        <dbReference type="Proteomes" id="UP000517916"/>
    </source>
</evidence>
<proteinExistence type="predicted"/>
<dbReference type="Gene3D" id="1.10.287.100">
    <property type="match status" value="1"/>
</dbReference>
<dbReference type="Pfam" id="PF09754">
    <property type="entry name" value="PAC2"/>
    <property type="match status" value="1"/>
</dbReference>
<dbReference type="InterPro" id="IPR038389">
    <property type="entry name" value="PSMG2_sf"/>
</dbReference>
<protein>
    <submittedName>
        <fullName evidence="1">ATP-grasp superfamily ATP-dependent carboligase</fullName>
    </submittedName>
</protein>
<dbReference type="InterPro" id="IPR008492">
    <property type="entry name" value="Rv2714-like"/>
</dbReference>
<evidence type="ECO:0000313" key="1">
    <source>
        <dbReference type="EMBL" id="MBA8928890.1"/>
    </source>
</evidence>